<evidence type="ECO:0000313" key="1">
    <source>
        <dbReference type="EMBL" id="KKT69469.1"/>
    </source>
</evidence>
<proteinExistence type="predicted"/>
<name>A0A0G1MBZ8_9BACT</name>
<gene>
    <name evidence="1" type="ORF">UW63_C0058G0009</name>
</gene>
<organism evidence="1 2">
    <name type="scientific">Candidatus Uhrbacteria bacterium GW2011_GWF2_44_350</name>
    <dbReference type="NCBI Taxonomy" id="1619000"/>
    <lineage>
        <taxon>Bacteria</taxon>
        <taxon>Candidatus Uhriibacteriota</taxon>
    </lineage>
</organism>
<accession>A0A0G1MBZ8</accession>
<dbReference type="Proteomes" id="UP000034154">
    <property type="component" value="Unassembled WGS sequence"/>
</dbReference>
<evidence type="ECO:0000313" key="2">
    <source>
        <dbReference type="Proteomes" id="UP000034154"/>
    </source>
</evidence>
<comment type="caution">
    <text evidence="1">The sequence shown here is derived from an EMBL/GenBank/DDBJ whole genome shotgun (WGS) entry which is preliminary data.</text>
</comment>
<dbReference type="EMBL" id="LCJB01000058">
    <property type="protein sequence ID" value="KKT69469.1"/>
    <property type="molecule type" value="Genomic_DNA"/>
</dbReference>
<protein>
    <submittedName>
        <fullName evidence="1">Uncharacterized protein</fullName>
    </submittedName>
</protein>
<sequence length="70" mass="7911">MQKSRRLLPAFAGLAMTTVGRIVLPTGKSEEPFSILTKKPVSINLNLDMKFLFIVANRRRGILIKRIPVF</sequence>
<dbReference type="AlphaFoldDB" id="A0A0G1MBZ8"/>
<reference evidence="1 2" key="1">
    <citation type="journal article" date="2015" name="Nature">
        <title>rRNA introns, odd ribosomes, and small enigmatic genomes across a large radiation of phyla.</title>
        <authorList>
            <person name="Brown C.T."/>
            <person name="Hug L.A."/>
            <person name="Thomas B.C."/>
            <person name="Sharon I."/>
            <person name="Castelle C.J."/>
            <person name="Singh A."/>
            <person name="Wilkins M.J."/>
            <person name="Williams K.H."/>
            <person name="Banfield J.F."/>
        </authorList>
    </citation>
    <scope>NUCLEOTIDE SEQUENCE [LARGE SCALE GENOMIC DNA]</scope>
</reference>